<comment type="caution">
    <text evidence="1">The sequence shown here is derived from an EMBL/GenBank/DDBJ whole genome shotgun (WGS) entry which is preliminary data.</text>
</comment>
<sequence>MPATAQSQAADTSGPKELAALAQTYLNSMRLPNVHATVHYVALAEEYAIPANCNVLIGEDKHRHFKKVIYTTNHQHPERDLLHKENIRQTLRLILTNSFSHEPTITRVVKEIFAVCPLLFSTLLPRSEQMDLAGSLISQNDDDDDEYVQPDSRHSQPTATGCIKAKYCKEVLALPTRVSHLTAAFRNLLAKAYGEHYGMPNIIVFSHGVFQWCKKFSFFDPGSQRRQTFKMGDFVMEHGKVANEV</sequence>
<protein>
    <submittedName>
        <fullName evidence="1">Uncharacterized protein</fullName>
    </submittedName>
</protein>
<dbReference type="OrthoDB" id="4207238at2759"/>
<accession>A0A232LWN9</accession>
<organism evidence="1 2">
    <name type="scientific">Elaphomyces granulatus</name>
    <dbReference type="NCBI Taxonomy" id="519963"/>
    <lineage>
        <taxon>Eukaryota</taxon>
        <taxon>Fungi</taxon>
        <taxon>Dikarya</taxon>
        <taxon>Ascomycota</taxon>
        <taxon>Pezizomycotina</taxon>
        <taxon>Eurotiomycetes</taxon>
        <taxon>Eurotiomycetidae</taxon>
        <taxon>Eurotiales</taxon>
        <taxon>Elaphomycetaceae</taxon>
        <taxon>Elaphomyces</taxon>
    </lineage>
</organism>
<evidence type="ECO:0000313" key="2">
    <source>
        <dbReference type="Proteomes" id="UP000243515"/>
    </source>
</evidence>
<proteinExistence type="predicted"/>
<name>A0A232LWN9_9EURO</name>
<dbReference type="AlphaFoldDB" id="A0A232LWN9"/>
<gene>
    <name evidence="1" type="ORF">Egran_03674</name>
</gene>
<evidence type="ECO:0000313" key="1">
    <source>
        <dbReference type="EMBL" id="OXV08563.1"/>
    </source>
</evidence>
<feature type="non-terminal residue" evidence="1">
    <location>
        <position position="245"/>
    </location>
</feature>
<dbReference type="EMBL" id="NPHW01004033">
    <property type="protein sequence ID" value="OXV08563.1"/>
    <property type="molecule type" value="Genomic_DNA"/>
</dbReference>
<reference evidence="1 2" key="1">
    <citation type="journal article" date="2015" name="Environ. Microbiol.">
        <title>Metagenome sequence of Elaphomyces granulatus from sporocarp tissue reveals Ascomycota ectomycorrhizal fingerprints of genome expansion and a Proteobacteria-rich microbiome.</title>
        <authorList>
            <person name="Quandt C.A."/>
            <person name="Kohler A."/>
            <person name="Hesse C.N."/>
            <person name="Sharpton T.J."/>
            <person name="Martin F."/>
            <person name="Spatafora J.W."/>
        </authorList>
    </citation>
    <scope>NUCLEOTIDE SEQUENCE [LARGE SCALE GENOMIC DNA]</scope>
    <source>
        <strain evidence="1 2">OSC145934</strain>
    </source>
</reference>
<keyword evidence="2" id="KW-1185">Reference proteome</keyword>
<dbReference type="Proteomes" id="UP000243515">
    <property type="component" value="Unassembled WGS sequence"/>
</dbReference>